<feature type="transmembrane region" description="Helical" evidence="1">
    <location>
        <begin position="135"/>
        <end position="152"/>
    </location>
</feature>
<feature type="transmembrane region" description="Helical" evidence="1">
    <location>
        <begin position="195"/>
        <end position="224"/>
    </location>
</feature>
<dbReference type="STRING" id="474950.SAMN05421771_3965"/>
<keyword evidence="1" id="KW-0812">Transmembrane</keyword>
<evidence type="ECO:0000256" key="1">
    <source>
        <dbReference type="SAM" id="Phobius"/>
    </source>
</evidence>
<feature type="transmembrane region" description="Helical" evidence="1">
    <location>
        <begin position="230"/>
        <end position="249"/>
    </location>
</feature>
<keyword evidence="3" id="KW-1185">Reference proteome</keyword>
<keyword evidence="1" id="KW-1133">Transmembrane helix</keyword>
<proteinExistence type="predicted"/>
<dbReference type="AlphaFoldDB" id="A0A1I6MZ38"/>
<evidence type="ECO:0000313" key="3">
    <source>
        <dbReference type="Proteomes" id="UP000199024"/>
    </source>
</evidence>
<protein>
    <recommendedName>
        <fullName evidence="4">Dolichyl-phosphate-mannose-protein mannosyltransferase</fullName>
    </recommendedName>
</protein>
<gene>
    <name evidence="2" type="ORF">SAMN05421771_3965</name>
</gene>
<feature type="transmembrane region" description="Helical" evidence="1">
    <location>
        <begin position="101"/>
        <end position="123"/>
    </location>
</feature>
<feature type="transmembrane region" description="Helical" evidence="1">
    <location>
        <begin position="393"/>
        <end position="411"/>
    </location>
</feature>
<feature type="transmembrane region" description="Helical" evidence="1">
    <location>
        <begin position="362"/>
        <end position="381"/>
    </location>
</feature>
<reference evidence="2 3" key="1">
    <citation type="submission" date="2016-10" db="EMBL/GenBank/DDBJ databases">
        <authorList>
            <person name="de Groot N.N."/>
        </authorList>
    </citation>
    <scope>NUCLEOTIDE SEQUENCE [LARGE SCALE GENOMIC DNA]</scope>
    <source>
        <strain evidence="2 3">DSM 21001</strain>
    </source>
</reference>
<evidence type="ECO:0000313" key="2">
    <source>
        <dbReference type="EMBL" id="SFS20944.1"/>
    </source>
</evidence>
<organism evidence="2 3">
    <name type="scientific">Granulicella pectinivorans</name>
    <dbReference type="NCBI Taxonomy" id="474950"/>
    <lineage>
        <taxon>Bacteria</taxon>
        <taxon>Pseudomonadati</taxon>
        <taxon>Acidobacteriota</taxon>
        <taxon>Terriglobia</taxon>
        <taxon>Terriglobales</taxon>
        <taxon>Acidobacteriaceae</taxon>
        <taxon>Granulicella</taxon>
    </lineage>
</organism>
<name>A0A1I6MZ38_9BACT</name>
<evidence type="ECO:0008006" key="4">
    <source>
        <dbReference type="Google" id="ProtNLM"/>
    </source>
</evidence>
<feature type="transmembrane region" description="Helical" evidence="1">
    <location>
        <begin position="164"/>
        <end position="183"/>
    </location>
</feature>
<dbReference type="EMBL" id="FOZL01000002">
    <property type="protein sequence ID" value="SFS20944.1"/>
    <property type="molecule type" value="Genomic_DNA"/>
</dbReference>
<sequence length="440" mass="48759">MNSITHNRSFLVLLALALVVSLGSAVSNGRSMEREHAKNPSLTSLMYGVGPTTASLLAGHGLTTCNEDMGTIGNPICFHSGRMPVATLVVASGIRLLGDHYFRVGVFKTLLLLIPLVMAMYLVCLRLPENSPWRYLAILALLIYPFFNTQFLSDVVNLPVEEDYLYSFLALALAVVLFPAPKGSWLRSHPIAEGLLAGFAVGSLYLSKSSMILAAAVLLLAYVLRTRESAARVIAVCLALCFPLGWAAYQHHSSGRYTLGTSYDGINFHKGNNPIFVSIYPIPPDITLDSYDPQLNVGKWFPDEWAFNDYHQHEAIAFIKAHPRQILRVDEDKLAIIFFSLKKQGATRSHGMALRLEQVGMLLFRLTFWASILLSVVALFLRWPALRWDGLCFLALVAAVALPYVVGFPFTRHFAVLIYPSVLFCCRAIEVWPKRALAEA</sequence>
<dbReference type="Proteomes" id="UP000199024">
    <property type="component" value="Unassembled WGS sequence"/>
</dbReference>
<keyword evidence="1" id="KW-0472">Membrane</keyword>
<accession>A0A1I6MZ38</accession>